<feature type="chain" id="PRO_5046053569" evidence="3">
    <location>
        <begin position="22"/>
        <end position="477"/>
    </location>
</feature>
<name>A0ABY3VMC9_9MYCO</name>
<feature type="repeat" description="NHL" evidence="2">
    <location>
        <begin position="361"/>
        <end position="392"/>
    </location>
</feature>
<organism evidence="4 5">
    <name type="scientific">Mycobacterium paraterrae</name>
    <dbReference type="NCBI Taxonomy" id="577492"/>
    <lineage>
        <taxon>Bacteria</taxon>
        <taxon>Bacillati</taxon>
        <taxon>Actinomycetota</taxon>
        <taxon>Actinomycetes</taxon>
        <taxon>Mycobacteriales</taxon>
        <taxon>Mycobacteriaceae</taxon>
        <taxon>Mycobacterium</taxon>
    </lineage>
</organism>
<dbReference type="PROSITE" id="PS51257">
    <property type="entry name" value="PROKAR_LIPOPROTEIN"/>
    <property type="match status" value="1"/>
</dbReference>
<dbReference type="CDD" id="cd14952">
    <property type="entry name" value="NHL_PKND_like"/>
    <property type="match status" value="1"/>
</dbReference>
<dbReference type="InterPro" id="IPR011042">
    <property type="entry name" value="6-blade_b-propeller_TolB-like"/>
</dbReference>
<dbReference type="Pfam" id="PF01436">
    <property type="entry name" value="NHL"/>
    <property type="match status" value="1"/>
</dbReference>
<dbReference type="Proteomes" id="UP001055336">
    <property type="component" value="Chromosome"/>
</dbReference>
<feature type="signal peptide" evidence="3">
    <location>
        <begin position="1"/>
        <end position="21"/>
    </location>
</feature>
<keyword evidence="5" id="KW-1185">Reference proteome</keyword>
<dbReference type="RefSeq" id="WP_240258300.1">
    <property type="nucleotide sequence ID" value="NZ_CP092488.2"/>
</dbReference>
<feature type="repeat" description="NHL" evidence="2">
    <location>
        <begin position="309"/>
        <end position="350"/>
    </location>
</feature>
<dbReference type="InterPro" id="IPR050952">
    <property type="entry name" value="TRIM-NHL_E3_ligases"/>
</dbReference>
<dbReference type="PANTHER" id="PTHR24104:SF25">
    <property type="entry name" value="PROTEIN LIN-41"/>
    <property type="match status" value="1"/>
</dbReference>
<dbReference type="EMBL" id="CP092488">
    <property type="protein sequence ID" value="UMB67834.1"/>
    <property type="molecule type" value="Genomic_DNA"/>
</dbReference>
<evidence type="ECO:0000256" key="2">
    <source>
        <dbReference type="PROSITE-ProRule" id="PRU00504"/>
    </source>
</evidence>
<dbReference type="PROSITE" id="PS51125">
    <property type="entry name" value="NHL"/>
    <property type="match status" value="2"/>
</dbReference>
<reference evidence="4" key="1">
    <citation type="submission" date="2022-08" db="EMBL/GenBank/DDBJ databases">
        <title>Whole genome sequencing of non-tuberculosis mycobacteria type-strains.</title>
        <authorList>
            <person name="Igarashi Y."/>
            <person name="Osugi A."/>
            <person name="Mitarai S."/>
        </authorList>
    </citation>
    <scope>NUCLEOTIDE SEQUENCE</scope>
    <source>
        <strain evidence="4">DSM 45127</strain>
    </source>
</reference>
<dbReference type="SUPFAM" id="SSF101898">
    <property type="entry name" value="NHL repeat"/>
    <property type="match status" value="1"/>
</dbReference>
<protein>
    <submittedName>
        <fullName evidence="4">NHL repeat-containing protein</fullName>
    </submittedName>
</protein>
<dbReference type="PANTHER" id="PTHR24104">
    <property type="entry name" value="E3 UBIQUITIN-PROTEIN LIGASE NHLRC1-RELATED"/>
    <property type="match status" value="1"/>
</dbReference>
<dbReference type="InterPro" id="IPR001258">
    <property type="entry name" value="NHL_repeat"/>
</dbReference>
<dbReference type="InterPro" id="IPR035016">
    <property type="entry name" value="NHL_PKND"/>
</dbReference>
<keyword evidence="3" id="KW-0732">Signal</keyword>
<gene>
    <name evidence="4" type="ORF">MKK62_15210</name>
</gene>
<accession>A0ABY3VMC9</accession>
<evidence type="ECO:0000313" key="5">
    <source>
        <dbReference type="Proteomes" id="UP001055336"/>
    </source>
</evidence>
<proteinExistence type="predicted"/>
<evidence type="ECO:0000313" key="4">
    <source>
        <dbReference type="EMBL" id="UMB67834.1"/>
    </source>
</evidence>
<keyword evidence="1" id="KW-0677">Repeat</keyword>
<dbReference type="Gene3D" id="2.120.10.30">
    <property type="entry name" value="TolB, C-terminal domain"/>
    <property type="match status" value="1"/>
</dbReference>
<evidence type="ECO:0000256" key="1">
    <source>
        <dbReference type="ARBA" id="ARBA00022737"/>
    </source>
</evidence>
<dbReference type="Gene3D" id="2.40.10.500">
    <property type="match status" value="1"/>
</dbReference>
<evidence type="ECO:0000256" key="3">
    <source>
        <dbReference type="SAM" id="SignalP"/>
    </source>
</evidence>
<sequence>MHFPISKLTLIATAAATIALAGCSTSHPQTAPASSTASAVAPGENCAVNPKSEPMPAAEKFAPAPPNARISVKISGIPSGAVKPGDPPAEVDVTLCNNSSVDYPNVGVTTVLSRCSCAINPSGLPVGRIERFDATTKAWVPLKHPVVTTGMDYLGRFTDEQPLPKGKTVTLKYRVSLDHSMTAGKGSVESTVVVPDSLVEIGMADLPFSVLKDSPKDTPTPRPEVPSERQSVLPFTDLTNPWSVAAGRDGNVYVSQRGGVVKLAAASYAPTVLPVTGVKGLADVAADGAGNVYVADFAGNRVLKLTAGSNVPTALPFTGLDNPQHLAVDSDGTVYVTDSAARVVKLAAGASEQTVLPLNPELRYPAGVAVDDAHNVYIADSRNHRIVKYAAGSNNQTTISISGLDSGRGFAVDSAGDVFVTDEMNRRVLKRPAGSNESIELPFAGLNGPECVSVDGAGNVYVLDSSGFGRIVKLAAG</sequence>